<dbReference type="EMBL" id="JALPRK010000021">
    <property type="protein sequence ID" value="MCK8489223.1"/>
    <property type="molecule type" value="Genomic_DNA"/>
</dbReference>
<comment type="similarity">
    <text evidence="2">Belongs to the acyltransferase 3 family.</text>
</comment>
<evidence type="ECO:0000313" key="6">
    <source>
        <dbReference type="Proteomes" id="UP001139534"/>
    </source>
</evidence>
<evidence type="ECO:0000256" key="3">
    <source>
        <dbReference type="SAM" id="Phobius"/>
    </source>
</evidence>
<comment type="subcellular location">
    <subcellularLocation>
        <location evidence="1">Membrane</location>
    </subcellularLocation>
</comment>
<keyword evidence="3" id="KW-0812">Transmembrane</keyword>
<feature type="transmembrane region" description="Helical" evidence="3">
    <location>
        <begin position="276"/>
        <end position="293"/>
    </location>
</feature>
<keyword evidence="6" id="KW-1185">Reference proteome</keyword>
<sequence length="351" mass="40753">MLTIESLYSKNSGRNLTINGLRGLLALAVVLYHGYTGMTTSHYLKEIPFAQIEYAGPFAVNIFFIISGYLILQSLIRSGNVRRFILHRVLRIYPVFLVIHLFIFTVGPIIHYEWLTDLTLTQYILHFVSNLFMLPGIFDLPAAQIVAWSLSFEFAFYIIISVFYFGARTTSTLMKFLCLSSAAVASIFLIYKHPVMLYFVVGILLCLYFDRISVRIRYKYQSWFFLNGVIFLLISFLVYDPNNFWSLSLSLIFSFLFFFTVLCEEGALTKLMKSRAFQYLGNISYSLYLWHTVVMFPVKRLIPLFGLEHLNSYVLWVGFTGVSLLISVMVSRVSYRVWEIRFVKAIKSKNR</sequence>
<gene>
    <name evidence="5" type="ORF">M0651_18785</name>
</gene>
<keyword evidence="3" id="KW-1133">Transmembrane helix</keyword>
<feature type="transmembrane region" description="Helical" evidence="3">
    <location>
        <begin position="54"/>
        <end position="72"/>
    </location>
</feature>
<feature type="transmembrane region" description="Helical" evidence="3">
    <location>
        <begin position="16"/>
        <end position="34"/>
    </location>
</feature>
<organism evidence="5 6">
    <name type="scientific">Paenibacillus mellifer</name>
    <dbReference type="NCBI Taxonomy" id="2937794"/>
    <lineage>
        <taxon>Bacteria</taxon>
        <taxon>Bacillati</taxon>
        <taxon>Bacillota</taxon>
        <taxon>Bacilli</taxon>
        <taxon>Bacillales</taxon>
        <taxon>Paenibacillaceae</taxon>
        <taxon>Paenibacillus</taxon>
    </lineage>
</organism>
<evidence type="ECO:0000259" key="4">
    <source>
        <dbReference type="Pfam" id="PF01757"/>
    </source>
</evidence>
<feature type="transmembrane region" description="Helical" evidence="3">
    <location>
        <begin position="120"/>
        <end position="138"/>
    </location>
</feature>
<feature type="transmembrane region" description="Helical" evidence="3">
    <location>
        <begin position="245"/>
        <end position="264"/>
    </location>
</feature>
<proteinExistence type="inferred from homology"/>
<dbReference type="InterPro" id="IPR050879">
    <property type="entry name" value="Acyltransferase_3"/>
</dbReference>
<dbReference type="GO" id="GO:0009103">
    <property type="term" value="P:lipopolysaccharide biosynthetic process"/>
    <property type="evidence" value="ECO:0007669"/>
    <property type="project" value="TreeGrafter"/>
</dbReference>
<comment type="caution">
    <text evidence="5">The sequence shown here is derived from an EMBL/GenBank/DDBJ whole genome shotgun (WGS) entry which is preliminary data.</text>
</comment>
<dbReference type="PANTHER" id="PTHR23028:SF53">
    <property type="entry name" value="ACYL_TRANSF_3 DOMAIN-CONTAINING PROTEIN"/>
    <property type="match status" value="1"/>
</dbReference>
<feature type="transmembrane region" description="Helical" evidence="3">
    <location>
        <begin position="145"/>
        <end position="167"/>
    </location>
</feature>
<name>A0A9X1Y276_9BACL</name>
<feature type="transmembrane region" description="Helical" evidence="3">
    <location>
        <begin position="220"/>
        <end position="239"/>
    </location>
</feature>
<dbReference type="GO" id="GO:0016020">
    <property type="term" value="C:membrane"/>
    <property type="evidence" value="ECO:0007669"/>
    <property type="project" value="TreeGrafter"/>
</dbReference>
<feature type="transmembrane region" description="Helical" evidence="3">
    <location>
        <begin position="92"/>
        <end position="114"/>
    </location>
</feature>
<feature type="transmembrane region" description="Helical" evidence="3">
    <location>
        <begin position="313"/>
        <end position="335"/>
    </location>
</feature>
<feature type="transmembrane region" description="Helical" evidence="3">
    <location>
        <begin position="187"/>
        <end position="208"/>
    </location>
</feature>
<evidence type="ECO:0000256" key="2">
    <source>
        <dbReference type="ARBA" id="ARBA00007400"/>
    </source>
</evidence>
<feature type="domain" description="Acyltransferase 3" evidence="4">
    <location>
        <begin position="17"/>
        <end position="331"/>
    </location>
</feature>
<evidence type="ECO:0000256" key="1">
    <source>
        <dbReference type="ARBA" id="ARBA00004370"/>
    </source>
</evidence>
<dbReference type="RefSeq" id="WP_248553297.1">
    <property type="nucleotide sequence ID" value="NZ_JALPRK010000021.1"/>
</dbReference>
<reference evidence="5" key="1">
    <citation type="submission" date="2022-04" db="EMBL/GenBank/DDBJ databases">
        <authorList>
            <person name="Seo M.-J."/>
        </authorList>
    </citation>
    <scope>NUCLEOTIDE SEQUENCE</scope>
    <source>
        <strain evidence="5">MBLB2552</strain>
    </source>
</reference>
<dbReference type="Proteomes" id="UP001139534">
    <property type="component" value="Unassembled WGS sequence"/>
</dbReference>
<keyword evidence="5" id="KW-0012">Acyltransferase</keyword>
<dbReference type="InterPro" id="IPR002656">
    <property type="entry name" value="Acyl_transf_3_dom"/>
</dbReference>
<dbReference type="PANTHER" id="PTHR23028">
    <property type="entry name" value="ACETYLTRANSFERASE"/>
    <property type="match status" value="1"/>
</dbReference>
<protein>
    <submittedName>
        <fullName evidence="5">Acyltransferase</fullName>
    </submittedName>
</protein>
<accession>A0A9X1Y276</accession>
<dbReference type="Pfam" id="PF01757">
    <property type="entry name" value="Acyl_transf_3"/>
    <property type="match status" value="1"/>
</dbReference>
<dbReference type="GO" id="GO:0016747">
    <property type="term" value="F:acyltransferase activity, transferring groups other than amino-acyl groups"/>
    <property type="evidence" value="ECO:0007669"/>
    <property type="project" value="InterPro"/>
</dbReference>
<keyword evidence="5" id="KW-0808">Transferase</keyword>
<evidence type="ECO:0000313" key="5">
    <source>
        <dbReference type="EMBL" id="MCK8489223.1"/>
    </source>
</evidence>
<keyword evidence="3" id="KW-0472">Membrane</keyword>
<dbReference type="AlphaFoldDB" id="A0A9X1Y276"/>